<keyword evidence="2" id="KW-1185">Reference proteome</keyword>
<reference evidence="1 2" key="1">
    <citation type="submission" date="2014-01" db="EMBL/GenBank/DDBJ databases">
        <title>Full genme sequencing of cellulolytic bacterium Gynuella sunshinyii YC6258T gen. nov., sp. nov.</title>
        <authorList>
            <person name="Khan H."/>
            <person name="Chung E.J."/>
            <person name="Chung Y.R."/>
        </authorList>
    </citation>
    <scope>NUCLEOTIDE SEQUENCE [LARGE SCALE GENOMIC DNA]</scope>
    <source>
        <strain evidence="1 2">YC6258</strain>
    </source>
</reference>
<evidence type="ECO:0000313" key="1">
    <source>
        <dbReference type="EMBL" id="AJQ94450.1"/>
    </source>
</evidence>
<dbReference type="AlphaFoldDB" id="A0A0C5V4N2"/>
<sequence>MSLRRILILIYVTVIPSLALAENSNIYALTVETDSNITSIEIRDEAEFVIPPDNAPFNMTSKKGAKVFTISQKKVVFEQVTRGEAEFDIYVSTPNQVLGLTVCKGSRLSYTLVRSDEGKHKNDVDEQDYCEKAALVLQLY</sequence>
<accession>A0A0C5V4N2</accession>
<proteinExistence type="predicted"/>
<evidence type="ECO:0000313" key="2">
    <source>
        <dbReference type="Proteomes" id="UP000032266"/>
    </source>
</evidence>
<dbReference type="HOGENOM" id="CLU_1853169_0_0_6"/>
<dbReference type="KEGG" id="gsn:YC6258_02412"/>
<dbReference type="Proteomes" id="UP000032266">
    <property type="component" value="Chromosome"/>
</dbReference>
<dbReference type="RefSeq" id="WP_052830212.1">
    <property type="nucleotide sequence ID" value="NZ_CP007142.1"/>
</dbReference>
<dbReference type="OrthoDB" id="6119653at2"/>
<name>A0A0C5V4N2_9GAMM</name>
<gene>
    <name evidence="1" type="ORF">YC6258_02412</name>
</gene>
<organism evidence="1 2">
    <name type="scientific">Gynuella sunshinyii YC6258</name>
    <dbReference type="NCBI Taxonomy" id="1445510"/>
    <lineage>
        <taxon>Bacteria</taxon>
        <taxon>Pseudomonadati</taxon>
        <taxon>Pseudomonadota</taxon>
        <taxon>Gammaproteobacteria</taxon>
        <taxon>Oceanospirillales</taxon>
        <taxon>Saccharospirillaceae</taxon>
        <taxon>Gynuella</taxon>
    </lineage>
</organism>
<dbReference type="EMBL" id="CP007142">
    <property type="protein sequence ID" value="AJQ94450.1"/>
    <property type="molecule type" value="Genomic_DNA"/>
</dbReference>
<protein>
    <submittedName>
        <fullName evidence="1">Uncharacterized protein</fullName>
    </submittedName>
</protein>